<reference evidence="10 11" key="1">
    <citation type="journal article" date="2019" name="Nat. Microbiol.">
        <title>Wide diversity of methane and short-chain alkane metabolisms in uncultured archaea.</title>
        <authorList>
            <person name="Borrel G."/>
            <person name="Adam P.S."/>
            <person name="McKay L.J."/>
            <person name="Chen L.X."/>
            <person name="Sierra-Garcia I.N."/>
            <person name="Sieber C.M."/>
            <person name="Letourneur Q."/>
            <person name="Ghozlane A."/>
            <person name="Andersen G.L."/>
            <person name="Li W.J."/>
            <person name="Hallam S.J."/>
            <person name="Muyzer G."/>
            <person name="de Oliveira V.M."/>
            <person name="Inskeep W.P."/>
            <person name="Banfield J.F."/>
            <person name="Gribaldo S."/>
        </authorList>
    </citation>
    <scope>NUCLEOTIDE SEQUENCE [LARGE SCALE GENOMIC DNA]</scope>
    <source>
        <strain evidence="10">NM1a</strain>
    </source>
</reference>
<dbReference type="InterPro" id="IPR038521">
    <property type="entry name" value="ThiC/Bza_core_dom"/>
</dbReference>
<name>A0A520KT55_METT2</name>
<keyword evidence="3" id="KW-0949">S-adenosyl-L-methionine</keyword>
<dbReference type="PANTHER" id="PTHR30557:SF1">
    <property type="entry name" value="PHOSPHOMETHYLPYRIMIDINE SYNTHASE, CHLOROPLASTIC"/>
    <property type="match status" value="1"/>
</dbReference>
<proteinExistence type="predicted"/>
<evidence type="ECO:0000256" key="1">
    <source>
        <dbReference type="ARBA" id="ARBA00001966"/>
    </source>
</evidence>
<dbReference type="GO" id="GO:0046872">
    <property type="term" value="F:metal ion binding"/>
    <property type="evidence" value="ECO:0007669"/>
    <property type="project" value="UniProtKB-KW"/>
</dbReference>
<comment type="cofactor">
    <cofactor evidence="1">
        <name>[4Fe-4S] cluster</name>
        <dbReference type="ChEBI" id="CHEBI:49883"/>
    </cofactor>
</comment>
<dbReference type="EMBL" id="RXIF01000004">
    <property type="protein sequence ID" value="RZN65064.1"/>
    <property type="molecule type" value="Genomic_DNA"/>
</dbReference>
<evidence type="ECO:0000256" key="3">
    <source>
        <dbReference type="ARBA" id="ARBA00022691"/>
    </source>
</evidence>
<keyword evidence="7" id="KW-0411">Iron-sulfur</keyword>
<evidence type="ECO:0000256" key="7">
    <source>
        <dbReference type="ARBA" id="ARBA00023014"/>
    </source>
</evidence>
<dbReference type="SFLD" id="SFLDG01114">
    <property type="entry name" value="phosphomethylpyrimidine_syntha"/>
    <property type="match status" value="1"/>
</dbReference>
<dbReference type="NCBIfam" id="TIGR00190">
    <property type="entry name" value="thiC"/>
    <property type="match status" value="1"/>
</dbReference>
<keyword evidence="5" id="KW-0862">Zinc</keyword>
<dbReference type="Pfam" id="PF01964">
    <property type="entry name" value="ThiC_Rad_SAM"/>
    <property type="match status" value="1"/>
</dbReference>
<gene>
    <name evidence="10" type="primary">thiC</name>
    <name evidence="10" type="ORF">EF806_03210</name>
</gene>
<dbReference type="AlphaFoldDB" id="A0A520KT55"/>
<dbReference type="GO" id="GO:0051539">
    <property type="term" value="F:4 iron, 4 sulfur cluster binding"/>
    <property type="evidence" value="ECO:0007669"/>
    <property type="project" value="UniProtKB-KW"/>
</dbReference>
<evidence type="ECO:0000313" key="11">
    <source>
        <dbReference type="Proteomes" id="UP000317158"/>
    </source>
</evidence>
<organism evidence="10 11">
    <name type="scientific">Methanoliparum thermophilum</name>
    <dbReference type="NCBI Taxonomy" id="2491083"/>
    <lineage>
        <taxon>Archaea</taxon>
        <taxon>Methanobacteriati</taxon>
        <taxon>Methanobacteriota</taxon>
        <taxon>Candidatus Methanoliparia</taxon>
        <taxon>Candidatus Methanoliparales</taxon>
        <taxon>Candidatus Methanoliparaceae</taxon>
        <taxon>Candidatus Methanoliparum</taxon>
    </lineage>
</organism>
<accession>A0A520KT55</accession>
<keyword evidence="2" id="KW-0004">4Fe-4S</keyword>
<dbReference type="NCBIfam" id="NF009895">
    <property type="entry name" value="PRK13352.1"/>
    <property type="match status" value="1"/>
</dbReference>
<dbReference type="Proteomes" id="UP000317158">
    <property type="component" value="Unassembled WGS sequence"/>
</dbReference>
<evidence type="ECO:0000313" key="10">
    <source>
        <dbReference type="EMBL" id="RZN65064.1"/>
    </source>
</evidence>
<comment type="caution">
    <text evidence="10">The sequence shown here is derived from an EMBL/GenBank/DDBJ whole genome shotgun (WGS) entry which is preliminary data.</text>
</comment>
<dbReference type="GO" id="GO:0070284">
    <property type="term" value="F:phosphomethylpyrimidine synthase activity"/>
    <property type="evidence" value="ECO:0007669"/>
    <property type="project" value="UniProtKB-EC"/>
</dbReference>
<protein>
    <recommendedName>
        <fullName evidence="9">Phosphomethylpyrimidine synthase</fullName>
        <ecNumber evidence="9">4.1.99.17</ecNumber>
    </recommendedName>
</protein>
<dbReference type="GO" id="GO:0009228">
    <property type="term" value="P:thiamine biosynthetic process"/>
    <property type="evidence" value="ECO:0007669"/>
    <property type="project" value="UniProtKB-UniRule"/>
</dbReference>
<dbReference type="EC" id="4.1.99.17" evidence="9"/>
<evidence type="ECO:0000256" key="5">
    <source>
        <dbReference type="ARBA" id="ARBA00022833"/>
    </source>
</evidence>
<evidence type="ECO:0000256" key="9">
    <source>
        <dbReference type="NCBIfam" id="TIGR00190"/>
    </source>
</evidence>
<evidence type="ECO:0000256" key="8">
    <source>
        <dbReference type="ARBA" id="ARBA00023239"/>
    </source>
</evidence>
<evidence type="ECO:0000256" key="6">
    <source>
        <dbReference type="ARBA" id="ARBA00023004"/>
    </source>
</evidence>
<dbReference type="Gene3D" id="3.20.20.540">
    <property type="entry name" value="Radical SAM ThiC family, central domain"/>
    <property type="match status" value="1"/>
</dbReference>
<dbReference type="PANTHER" id="PTHR30557">
    <property type="entry name" value="THIAMINE BIOSYNTHESIS PROTEIN THIC"/>
    <property type="match status" value="1"/>
</dbReference>
<evidence type="ECO:0000256" key="4">
    <source>
        <dbReference type="ARBA" id="ARBA00022723"/>
    </source>
</evidence>
<dbReference type="SFLD" id="SFLDF00407">
    <property type="entry name" value="phosphomethylpyrimidine_syntha"/>
    <property type="match status" value="1"/>
</dbReference>
<evidence type="ECO:0000256" key="2">
    <source>
        <dbReference type="ARBA" id="ARBA00022485"/>
    </source>
</evidence>
<keyword evidence="6" id="KW-0408">Iron</keyword>
<dbReference type="Gene3D" id="6.10.250.620">
    <property type="match status" value="1"/>
</dbReference>
<sequence>MVETILDHAKKGEIIDPIRIVAEAEKIDEKRLLYLIANGRAVITKNFNHDIMPIGIGELLSTKINANIGTSRDFVDLHYEIEKARTALKYGADSIMDLSTGGDLDLIRRTIIKELAMPIGTVPIYQAGLDNKGKAVVEMSSDDLFNTIRKHAKDGVDFITVHVGINKNSVERLINGKRILGVVSRGGAFTIAWMVHNDEENPLYKEFDYLCEIAREYDLILSLGDGMRSGCIEDSTDRPTFSEYITLGELVKKAREYGVQTIVEGPGHVPLDEIDINVRTIKKLTNNAPLYLLGPLPTDIAPGYDHIVGAVGGSLAGFFGADFLCMVTPSEHLALPSIDDIKEGTIVAKIAAHIADTVKDGVKDRARLWDREMAEARENLDWKRQFDLSIDRDKAELIKNKRRSKSDACSMCGDLCAIKMVKYVLCKNNQKGI</sequence>
<dbReference type="SFLD" id="SFLDS00113">
    <property type="entry name" value="Radical_SAM_Phosphomethylpyrim"/>
    <property type="match status" value="1"/>
</dbReference>
<dbReference type="InterPro" id="IPR002817">
    <property type="entry name" value="ThiC/BzaA/B"/>
</dbReference>
<keyword evidence="8" id="KW-0456">Lyase</keyword>
<keyword evidence="4" id="KW-0479">Metal-binding</keyword>